<organism evidence="1">
    <name type="scientific">Candidatus Aramenus sulfurataquae</name>
    <dbReference type="NCBI Taxonomy" id="1326980"/>
    <lineage>
        <taxon>Archaea</taxon>
        <taxon>Thermoproteota</taxon>
        <taxon>Thermoprotei</taxon>
        <taxon>Sulfolobales</taxon>
        <taxon>Sulfolobaceae</taxon>
        <taxon>Candidatus Aramenus</taxon>
    </lineage>
</organism>
<dbReference type="PATRIC" id="fig|1326980.8.peg.1755"/>
<evidence type="ECO:0000313" key="1">
    <source>
        <dbReference type="EMBL" id="KJR79501.1"/>
    </source>
</evidence>
<evidence type="ECO:0008006" key="2">
    <source>
        <dbReference type="Google" id="ProtNLM"/>
    </source>
</evidence>
<reference evidence="1" key="1">
    <citation type="submission" date="2015-03" db="EMBL/GenBank/DDBJ databases">
        <title>Metagenome Sequencing of an Archaeal-Dominated Microbial Community from a Hot Spring at the Los Azufres Geothermal Field, Mexico.</title>
        <authorList>
            <person name="Servin-Garciduenas L.E."/>
            <person name="Martinez-Romero E."/>
        </authorList>
    </citation>
    <scope>NUCLEOTIDE SEQUENCE [LARGE SCALE GENOMIC DNA]</scope>
    <source>
        <strain evidence="1">AZ1-454</strain>
    </source>
</reference>
<accession>A0A0F2LUG7</accession>
<gene>
    <name evidence="1" type="ORF">TQ35_01425</name>
</gene>
<dbReference type="EMBL" id="JZWS01000005">
    <property type="protein sequence ID" value="KJR79501.1"/>
    <property type="molecule type" value="Genomic_DNA"/>
</dbReference>
<sequence length="414" mass="47214">MSILKVHSDPVKPTIMCSLVDDDGNERDILTITLEDNGIHVHKNLGTDDHYIVPPVPQVETLIREVIEEIAEELNVKAVVFTYGDEEEENTEDLVLSDEWYNIERLALAASKHTALSAEVDAKVVIGVVRFSNFIYSATVLRKEDTFPLLQVYMDSSSDVPLIRIYNELGQLIEERHEKVEDFEEYVKSLVTSNEIAVVYREEIESFPSPKEVVTENGSTFYVGVIFKYFLGFLPSSSIDDVKTKKIYVKNKSELAKLLRAVLYLDKLSSNGGVEVLVPSYAVPLNEIPKEIERLKQRAVKLLKRYKVNAVNFYGVKEPLLKELFNYKPKFENGEVYLGIRVIPVAFVIMAQDKGEFEEYVERILNGPTSDGYEILDEAIKKYVSSYFVGYLMDIEETLIIYSDIINEMNKDGK</sequence>
<proteinExistence type="predicted"/>
<protein>
    <recommendedName>
        <fullName evidence="2">NurA domain-containing protein</fullName>
    </recommendedName>
</protein>
<name>A0A0F2LUG7_9CREN</name>
<dbReference type="AlphaFoldDB" id="A0A0F2LUG7"/>
<comment type="caution">
    <text evidence="1">The sequence shown here is derived from an EMBL/GenBank/DDBJ whole genome shotgun (WGS) entry which is preliminary data.</text>
</comment>